<organism evidence="4 5">
    <name type="scientific">Geodermatophilus aquaeductus</name>
    <dbReference type="NCBI Taxonomy" id="1564161"/>
    <lineage>
        <taxon>Bacteria</taxon>
        <taxon>Bacillati</taxon>
        <taxon>Actinomycetota</taxon>
        <taxon>Actinomycetes</taxon>
        <taxon>Geodermatophilales</taxon>
        <taxon>Geodermatophilaceae</taxon>
        <taxon>Geodermatophilus</taxon>
    </lineage>
</organism>
<gene>
    <name evidence="4" type="ORF">SAMN06273567_1022</name>
</gene>
<keyword evidence="5" id="KW-1185">Reference proteome</keyword>
<proteinExistence type="predicted"/>
<dbReference type="RefSeq" id="WP_246065788.1">
    <property type="nucleotide sequence ID" value="NZ_FXTJ01000002.1"/>
</dbReference>
<sequence>MHGGMKVYAGSPAAARCYVEAGRSRADDYFLAEGTGLARRYSAGVGRPVTELVPLTGAAYEAWVAGHDPDTGRPRGRLRTDGRAVRFVEVLVNGPKSWSLAAALHPDVAAAYDAAQDRAALQVIHWLAQHATTRVGPRGGQMQLPVVLLEAVTVAHHTSRAGDPHRHLHLQINARIHAAGKWRGLHTVGVRDFLGAINGIGHAAVVCDPRFRAALATHGYALNPAGEIRQLADFVGAFSARTAQIARNIDKYELEWTRAHPGERAGPALRRAWDARAWAEGRPDKVIPTSGAELSTRWLAELAALGYRDPSGPVELTPTPIGALDRDEAVGRVLARLAAGRSAWNAADVRGEVEQLIAADGIIAAPAARAELAEDLTSRALSRCVSMVDRDGVPEHIRAWTSQPVLDVEADLAARLAARRLDAHANPRPPGPLTAGRGEAVGGLDVGQTAAVIALAGDRSLVVVEGAAGAGKTTTLAAARDLLAQQGRRLTVVTPTLKAAQVAAGELGAPAGSAAWLVYQHGWRWDDQRTWTRLSTGEVDSVTGRVHTQPEEGARLRAGDLLVVDEAGMFDQDTARALLTVADESGVRVALLGDRHQLPAVGRGGVLDLAAARTDPNTLLTLDAVHRFTRADDAGGTVPDTDYARLTLAMRTGEDPGAVFDVLAARGHIRLHADAAAREEALAEVATAARAAGTLVVVVVDTREQAAALNAAIRNRLVAGGLVDDLRVTSTTVGQRIGLGDRIATRRNDRQLGVANRDTWTVTAVAPDGDLVISPTGANVVTPACDTPGGVTPGAGQQRILPRDYVISYVELAYATTAHGVQGDTVPTGHVVIGEHTGAASAYVGMTRGRIANTAHLVAADLADARDQWIAVFARDRADLGPGHAAELAAAEAACYAETRPLDQVLADLHQAWEVEQHYTDRLALSEPQLDILRRVVTAEADDLARLATQERRAALVAGRALDRAEASARMVAAGADRLRDSVLACWDAERDAARAAARVVLDGPGRLRLRRAAVTSAGEYLVTWAGRWRLYLPDLPIDPIEIARAADRSDDRPTLEAAFAAAAGRTAERDHPDHRDLRAAADTAWHAHHRAKRALTDAARHHDQRLAVHGALTCAANPQRRLADLECDVAATRQKLGAAQARIARLTTEPALRSQPVARLAEERDAWHARRDAHRTARRAASPPRPTQSVRPPEPVAHRTPRPGVGPGFGR</sequence>
<feature type="compositionally biased region" description="Basic and acidic residues" evidence="2">
    <location>
        <begin position="1161"/>
        <end position="1171"/>
    </location>
</feature>
<evidence type="ECO:0000256" key="2">
    <source>
        <dbReference type="SAM" id="MobiDB-lite"/>
    </source>
</evidence>
<dbReference type="Pfam" id="PF13604">
    <property type="entry name" value="AAA_30"/>
    <property type="match status" value="1"/>
</dbReference>
<evidence type="ECO:0000313" key="4">
    <source>
        <dbReference type="EMBL" id="SMO52320.1"/>
    </source>
</evidence>
<protein>
    <submittedName>
        <fullName evidence="4">Conjugative relaxase domain-containing protein, TrwC/TraI family</fullName>
    </submittedName>
</protein>
<dbReference type="SUPFAM" id="SSF52540">
    <property type="entry name" value="P-loop containing nucleoside triphosphate hydrolases"/>
    <property type="match status" value="1"/>
</dbReference>
<name>A0A521C0R9_9ACTN</name>
<feature type="coiled-coil region" evidence="1">
    <location>
        <begin position="1123"/>
        <end position="1150"/>
    </location>
</feature>
<feature type="domain" description="TrwC relaxase" evidence="3">
    <location>
        <begin position="14"/>
        <end position="304"/>
    </location>
</feature>
<evidence type="ECO:0000259" key="3">
    <source>
        <dbReference type="Pfam" id="PF08751"/>
    </source>
</evidence>
<dbReference type="Gene3D" id="2.30.30.940">
    <property type="match status" value="1"/>
</dbReference>
<dbReference type="InterPro" id="IPR027417">
    <property type="entry name" value="P-loop_NTPase"/>
</dbReference>
<dbReference type="Proteomes" id="UP000317484">
    <property type="component" value="Unassembled WGS sequence"/>
</dbReference>
<dbReference type="AlphaFoldDB" id="A0A521C0R9"/>
<dbReference type="NCBIfam" id="NF041492">
    <property type="entry name" value="MobF"/>
    <property type="match status" value="1"/>
</dbReference>
<dbReference type="EMBL" id="FXTJ01000002">
    <property type="protein sequence ID" value="SMO52320.1"/>
    <property type="molecule type" value="Genomic_DNA"/>
</dbReference>
<evidence type="ECO:0000313" key="5">
    <source>
        <dbReference type="Proteomes" id="UP000317484"/>
    </source>
</evidence>
<keyword evidence="1" id="KW-0175">Coiled coil</keyword>
<dbReference type="SUPFAM" id="SSF55464">
    <property type="entry name" value="Origin of replication-binding domain, RBD-like"/>
    <property type="match status" value="1"/>
</dbReference>
<reference evidence="4 5" key="1">
    <citation type="submission" date="2017-05" db="EMBL/GenBank/DDBJ databases">
        <authorList>
            <person name="Varghese N."/>
            <person name="Submissions S."/>
        </authorList>
    </citation>
    <scope>NUCLEOTIDE SEQUENCE [LARGE SCALE GENOMIC DNA]</scope>
    <source>
        <strain evidence="4 5">DSM 46834</strain>
    </source>
</reference>
<dbReference type="InterPro" id="IPR014862">
    <property type="entry name" value="TrwC"/>
</dbReference>
<feature type="region of interest" description="Disordered" evidence="2">
    <location>
        <begin position="1156"/>
        <end position="1212"/>
    </location>
</feature>
<dbReference type="Gene3D" id="3.40.50.300">
    <property type="entry name" value="P-loop containing nucleotide triphosphate hydrolases"/>
    <property type="match status" value="2"/>
</dbReference>
<dbReference type="Pfam" id="PF08751">
    <property type="entry name" value="TrwC"/>
    <property type="match status" value="1"/>
</dbReference>
<accession>A0A521C0R9</accession>
<evidence type="ECO:0000256" key="1">
    <source>
        <dbReference type="SAM" id="Coils"/>
    </source>
</evidence>